<feature type="domain" description="AsmA" evidence="2">
    <location>
        <begin position="7"/>
        <end position="114"/>
    </location>
</feature>
<dbReference type="PANTHER" id="PTHR30441">
    <property type="entry name" value="DUF748 DOMAIN-CONTAINING PROTEIN"/>
    <property type="match status" value="1"/>
</dbReference>
<sequence length="612" mass="64007">MARSLRFLFIIVVVLALIAIAGYLLIDREHLLAIASDRLEAETGARLTVRGDVSLTLFPRLSLALGDATLQAPDGGPELRAGSLGIGLAVMPLLSGRAEIDRLYLENAEVTTVADPATARAAAADTTVGLSDAELDAFYAARRSARKAGASGIEVLALPLALDVGELSLRNIRLRTVDAAGNTLSEVQLKRFSARGVNTAGRETPLQLLLSIPRGTGEAPLELIADGRLRTDLNAGRVSLPALSVTVSGATAEPLQLELSGEVNLNRSVGDFEVDFAVADTQGQGTVRYAQYESPRIDATLDLNRFTPALLVLAGPDAAAAEPASDGRLPYDTLRSLDTAARLTIDEVQLGPHRLTAVRATLRAMEGNVALSGVSGALHGGTIGLEATLNARYAPATLEARGAVSALALGSALEALESPVAASGTASLTWDVNSRGDDSEALLRALTGPVTLRTDAVTVKNISVQRDFCRMVALANGDQLTEPFPADTAFEMLEADLTLGGGQARLERLAATLPGIALGGRGNLALLDGDFTATLGGRLQPALGELDPACAVDERLTALTFPVVCEGNLSGKPKDWCALDTEAVISDALKNEAREKLQKKAGKLLNRLFDNN</sequence>
<dbReference type="GO" id="GO:0090313">
    <property type="term" value="P:regulation of protein targeting to membrane"/>
    <property type="evidence" value="ECO:0007669"/>
    <property type="project" value="TreeGrafter"/>
</dbReference>
<keyword evidence="1" id="KW-0472">Membrane</keyword>
<dbReference type="eggNOG" id="COG2982">
    <property type="taxonomic scope" value="Bacteria"/>
</dbReference>
<dbReference type="Pfam" id="PF05170">
    <property type="entry name" value="AsmA"/>
    <property type="match status" value="2"/>
</dbReference>
<dbReference type="HOGENOM" id="CLU_012870_0_1_6"/>
<keyword evidence="1" id="KW-1133">Transmembrane helix</keyword>
<dbReference type="InterPro" id="IPR007844">
    <property type="entry name" value="AsmA"/>
</dbReference>
<dbReference type="PANTHER" id="PTHR30441:SF4">
    <property type="entry name" value="PROTEIN ASMA"/>
    <property type="match status" value="1"/>
</dbReference>
<dbReference type="InterPro" id="IPR052894">
    <property type="entry name" value="AsmA-related"/>
</dbReference>
<protein>
    <recommendedName>
        <fullName evidence="2">AsmA domain-containing protein</fullName>
    </recommendedName>
</protein>
<evidence type="ECO:0000259" key="2">
    <source>
        <dbReference type="Pfam" id="PF05170"/>
    </source>
</evidence>
<gene>
    <name evidence="3" type="ORF">HRUBRA_02313</name>
</gene>
<feature type="transmembrane region" description="Helical" evidence="1">
    <location>
        <begin position="7"/>
        <end position="26"/>
    </location>
</feature>
<comment type="caution">
    <text evidence="3">The sequence shown here is derived from an EMBL/GenBank/DDBJ whole genome shotgun (WGS) entry which is preliminary data.</text>
</comment>
<organism evidence="3 4">
    <name type="scientific">Pseudohaliea rubra DSM 19751</name>
    <dbReference type="NCBI Taxonomy" id="1265313"/>
    <lineage>
        <taxon>Bacteria</taxon>
        <taxon>Pseudomonadati</taxon>
        <taxon>Pseudomonadota</taxon>
        <taxon>Gammaproteobacteria</taxon>
        <taxon>Cellvibrionales</taxon>
        <taxon>Halieaceae</taxon>
        <taxon>Pseudohaliea</taxon>
    </lineage>
</organism>
<dbReference type="GO" id="GO:0005886">
    <property type="term" value="C:plasma membrane"/>
    <property type="evidence" value="ECO:0007669"/>
    <property type="project" value="TreeGrafter"/>
</dbReference>
<evidence type="ECO:0000313" key="4">
    <source>
        <dbReference type="Proteomes" id="UP000029640"/>
    </source>
</evidence>
<evidence type="ECO:0000313" key="3">
    <source>
        <dbReference type="EMBL" id="KGE03081.1"/>
    </source>
</evidence>
<dbReference type="AlphaFoldDB" id="A0A095XTX4"/>
<dbReference type="EMBL" id="AUVB01000070">
    <property type="protein sequence ID" value="KGE03081.1"/>
    <property type="molecule type" value="Genomic_DNA"/>
</dbReference>
<keyword evidence="1" id="KW-0812">Transmembrane</keyword>
<evidence type="ECO:0000256" key="1">
    <source>
        <dbReference type="SAM" id="Phobius"/>
    </source>
</evidence>
<feature type="domain" description="AsmA" evidence="2">
    <location>
        <begin position="334"/>
        <end position="507"/>
    </location>
</feature>
<accession>A0A095XTX4</accession>
<keyword evidence="4" id="KW-1185">Reference proteome</keyword>
<dbReference type="OrthoDB" id="9766390at2"/>
<dbReference type="Proteomes" id="UP000029640">
    <property type="component" value="Unassembled WGS sequence"/>
</dbReference>
<dbReference type="RefSeq" id="WP_035514665.1">
    <property type="nucleotide sequence ID" value="NZ_KN234750.1"/>
</dbReference>
<reference evidence="3 4" key="1">
    <citation type="journal article" date="2014" name="Genome Announc.">
        <title>Genome Sequence of Gammaproteobacterial Pseudohaliea rubra Type Strain DSM 19751, Isolated from Coastal Seawater of the Mediterranean Sea.</title>
        <authorList>
            <person name="Spring S."/>
            <person name="Fiebig A."/>
            <person name="Riedel T."/>
            <person name="Goker M."/>
            <person name="Klenk H.P."/>
        </authorList>
    </citation>
    <scope>NUCLEOTIDE SEQUENCE [LARGE SCALE GENOMIC DNA]</scope>
    <source>
        <strain evidence="3 4">DSM 19751</strain>
    </source>
</reference>
<dbReference type="STRING" id="1265313.HRUBRA_02313"/>
<proteinExistence type="predicted"/>
<name>A0A095XTX4_9GAMM</name>